<dbReference type="Proteomes" id="UP001066276">
    <property type="component" value="Chromosome 5"/>
</dbReference>
<dbReference type="EMBL" id="JANPWB010000009">
    <property type="protein sequence ID" value="KAJ1152746.1"/>
    <property type="molecule type" value="Genomic_DNA"/>
</dbReference>
<reference evidence="1" key="1">
    <citation type="journal article" date="2022" name="bioRxiv">
        <title>Sequencing and chromosome-scale assembly of the giantPleurodeles waltlgenome.</title>
        <authorList>
            <person name="Brown T."/>
            <person name="Elewa A."/>
            <person name="Iarovenko S."/>
            <person name="Subramanian E."/>
            <person name="Araus A.J."/>
            <person name="Petzold A."/>
            <person name="Susuki M."/>
            <person name="Suzuki K.-i.T."/>
            <person name="Hayashi T."/>
            <person name="Toyoda A."/>
            <person name="Oliveira C."/>
            <person name="Osipova E."/>
            <person name="Leigh N.D."/>
            <person name="Simon A."/>
            <person name="Yun M.H."/>
        </authorList>
    </citation>
    <scope>NUCLEOTIDE SEQUENCE</scope>
    <source>
        <strain evidence="1">20211129_DDA</strain>
        <tissue evidence="1">Liver</tissue>
    </source>
</reference>
<name>A0AAV7RJW4_PLEWA</name>
<gene>
    <name evidence="1" type="ORF">NDU88_005521</name>
</gene>
<dbReference type="AlphaFoldDB" id="A0AAV7RJW4"/>
<sequence length="139" mass="15277">MYFCRSVTYPLVPLVNVSPMRHLAALLHQRLPAAFKFSIPPASWSRQPEPPRSLPLSARPPSSVHPVATVHRAARLRQLSQQHLLVPFWASVVPPGATGTADHSAALLMHELAWVRELTSLRAKDAGHRAPLPKAVPLC</sequence>
<keyword evidence="2" id="KW-1185">Reference proteome</keyword>
<comment type="caution">
    <text evidence="1">The sequence shown here is derived from an EMBL/GenBank/DDBJ whole genome shotgun (WGS) entry which is preliminary data.</text>
</comment>
<evidence type="ECO:0000313" key="1">
    <source>
        <dbReference type="EMBL" id="KAJ1152746.1"/>
    </source>
</evidence>
<organism evidence="1 2">
    <name type="scientific">Pleurodeles waltl</name>
    <name type="common">Iberian ribbed newt</name>
    <dbReference type="NCBI Taxonomy" id="8319"/>
    <lineage>
        <taxon>Eukaryota</taxon>
        <taxon>Metazoa</taxon>
        <taxon>Chordata</taxon>
        <taxon>Craniata</taxon>
        <taxon>Vertebrata</taxon>
        <taxon>Euteleostomi</taxon>
        <taxon>Amphibia</taxon>
        <taxon>Batrachia</taxon>
        <taxon>Caudata</taxon>
        <taxon>Salamandroidea</taxon>
        <taxon>Salamandridae</taxon>
        <taxon>Pleurodelinae</taxon>
        <taxon>Pleurodeles</taxon>
    </lineage>
</organism>
<evidence type="ECO:0000313" key="2">
    <source>
        <dbReference type="Proteomes" id="UP001066276"/>
    </source>
</evidence>
<accession>A0AAV7RJW4</accession>
<proteinExistence type="predicted"/>
<protein>
    <submittedName>
        <fullName evidence="1">Uncharacterized protein</fullName>
    </submittedName>
</protein>